<dbReference type="SUPFAM" id="SSF109640">
    <property type="entry name" value="KRAB domain (Kruppel-associated box)"/>
    <property type="match status" value="1"/>
</dbReference>
<accession>A0A5F8HAY0</accession>
<dbReference type="Bgee" id="ENSMODG00000044599">
    <property type="expression patterns" value="Expressed in blood and 17 other cell types or tissues"/>
</dbReference>
<evidence type="ECO:0000313" key="3">
    <source>
        <dbReference type="Proteomes" id="UP000002280"/>
    </source>
</evidence>
<protein>
    <recommendedName>
        <fullName evidence="1">KRAB domain-containing protein</fullName>
    </recommendedName>
</protein>
<dbReference type="InParanoid" id="A0A5F8HAY0"/>
<feature type="domain" description="KRAB" evidence="1">
    <location>
        <begin position="14"/>
        <end position="87"/>
    </location>
</feature>
<dbReference type="SMART" id="SM00349">
    <property type="entry name" value="KRAB"/>
    <property type="match status" value="1"/>
</dbReference>
<dbReference type="AlphaFoldDB" id="A0A5F8HAY0"/>
<dbReference type="Proteomes" id="UP000002280">
    <property type="component" value="Chromosome 2"/>
</dbReference>
<dbReference type="Ensembl" id="ENSMODT00000052213.1">
    <property type="protein sequence ID" value="ENSMODP00000056968.1"/>
    <property type="gene ID" value="ENSMODG00000044599.1"/>
</dbReference>
<evidence type="ECO:0000259" key="1">
    <source>
        <dbReference type="PROSITE" id="PS50805"/>
    </source>
</evidence>
<dbReference type="GO" id="GO:0006355">
    <property type="term" value="P:regulation of DNA-templated transcription"/>
    <property type="evidence" value="ECO:0007669"/>
    <property type="project" value="InterPro"/>
</dbReference>
<proteinExistence type="predicted"/>
<dbReference type="InterPro" id="IPR001909">
    <property type="entry name" value="KRAB"/>
</dbReference>
<dbReference type="GeneTree" id="ENSGT00950000182890"/>
<dbReference type="CDD" id="cd07765">
    <property type="entry name" value="KRAB_A-box"/>
    <property type="match status" value="1"/>
</dbReference>
<dbReference type="InterPro" id="IPR050169">
    <property type="entry name" value="Krueppel_C2H2_ZnF"/>
</dbReference>
<dbReference type="PANTHER" id="PTHR23232:SF117">
    <property type="entry name" value="KRAB DOMAIN-CONTAINING PROTEIN"/>
    <property type="match status" value="1"/>
</dbReference>
<dbReference type="PROSITE" id="PS50805">
    <property type="entry name" value="KRAB"/>
    <property type="match status" value="1"/>
</dbReference>
<dbReference type="Gene3D" id="6.10.140.140">
    <property type="match status" value="1"/>
</dbReference>
<name>A0A5F8HAY0_MONDO</name>
<reference evidence="2" key="2">
    <citation type="submission" date="2025-08" db="UniProtKB">
        <authorList>
            <consortium name="Ensembl"/>
        </authorList>
    </citation>
    <scope>IDENTIFICATION</scope>
</reference>
<reference evidence="2" key="3">
    <citation type="submission" date="2025-09" db="UniProtKB">
        <authorList>
            <consortium name="Ensembl"/>
        </authorList>
    </citation>
    <scope>IDENTIFICATION</scope>
</reference>
<evidence type="ECO:0000313" key="2">
    <source>
        <dbReference type="Ensembl" id="ENSMODP00000056968.1"/>
    </source>
</evidence>
<organism evidence="2 3">
    <name type="scientific">Monodelphis domestica</name>
    <name type="common">Gray short-tailed opossum</name>
    <dbReference type="NCBI Taxonomy" id="13616"/>
    <lineage>
        <taxon>Eukaryota</taxon>
        <taxon>Metazoa</taxon>
        <taxon>Chordata</taxon>
        <taxon>Craniata</taxon>
        <taxon>Vertebrata</taxon>
        <taxon>Euteleostomi</taxon>
        <taxon>Mammalia</taxon>
        <taxon>Metatheria</taxon>
        <taxon>Didelphimorphia</taxon>
        <taxon>Didelphidae</taxon>
        <taxon>Monodelphis</taxon>
    </lineage>
</organism>
<dbReference type="InterPro" id="IPR036051">
    <property type="entry name" value="KRAB_dom_sf"/>
</dbReference>
<sequence>MEEEEGRTQFQEPVTFRDVAVDFSREEWQHLTPAQRGLYRAVMLENYEHLVSLGLSVHVSKLDLISLLERGGSLLGPAGGDPDNTCPVVCYLKKTCLIFYQQLKLERNLFLLMNTRKTLAENTSYYPSENSY</sequence>
<dbReference type="PANTHER" id="PTHR23232">
    <property type="entry name" value="KRAB DOMAIN C2H2 ZINC FINGER"/>
    <property type="match status" value="1"/>
</dbReference>
<keyword evidence="3" id="KW-1185">Reference proteome</keyword>
<reference evidence="2 3" key="1">
    <citation type="journal article" date="2007" name="Nature">
        <title>Genome of the marsupial Monodelphis domestica reveals innovation in non-coding sequences.</title>
        <authorList>
            <person name="Mikkelsen T.S."/>
            <person name="Wakefield M.J."/>
            <person name="Aken B."/>
            <person name="Amemiya C.T."/>
            <person name="Chang J.L."/>
            <person name="Duke S."/>
            <person name="Garber M."/>
            <person name="Gentles A.J."/>
            <person name="Goodstadt L."/>
            <person name="Heger A."/>
            <person name="Jurka J."/>
            <person name="Kamal M."/>
            <person name="Mauceli E."/>
            <person name="Searle S.M."/>
            <person name="Sharpe T."/>
            <person name="Baker M.L."/>
            <person name="Batzer M.A."/>
            <person name="Benos P.V."/>
            <person name="Belov K."/>
            <person name="Clamp M."/>
            <person name="Cook A."/>
            <person name="Cuff J."/>
            <person name="Das R."/>
            <person name="Davidow L."/>
            <person name="Deakin J.E."/>
            <person name="Fazzari M.J."/>
            <person name="Glass J.L."/>
            <person name="Grabherr M."/>
            <person name="Greally J.M."/>
            <person name="Gu W."/>
            <person name="Hore T.A."/>
            <person name="Huttley G.A."/>
            <person name="Kleber M."/>
            <person name="Jirtle R.L."/>
            <person name="Koina E."/>
            <person name="Lee J.T."/>
            <person name="Mahony S."/>
            <person name="Marra M.A."/>
            <person name="Miller R.D."/>
            <person name="Nicholls R.D."/>
            <person name="Oda M."/>
            <person name="Papenfuss A.T."/>
            <person name="Parra Z.E."/>
            <person name="Pollock D.D."/>
            <person name="Ray D.A."/>
            <person name="Schein J.E."/>
            <person name="Speed T.P."/>
            <person name="Thompson K."/>
            <person name="VandeBerg J.L."/>
            <person name="Wade C.M."/>
            <person name="Walker J.A."/>
            <person name="Waters P.D."/>
            <person name="Webber C."/>
            <person name="Weidman J.R."/>
            <person name="Xie X."/>
            <person name="Zody M.C."/>
            <person name="Baldwin J."/>
            <person name="Abdouelleil A."/>
            <person name="Abdulkadir J."/>
            <person name="Abebe A."/>
            <person name="Abera B."/>
            <person name="Abreu J."/>
            <person name="Acer S.C."/>
            <person name="Aftuck L."/>
            <person name="Alexander A."/>
            <person name="An P."/>
            <person name="Anderson E."/>
            <person name="Anderson S."/>
            <person name="Arachi H."/>
            <person name="Azer M."/>
            <person name="Bachantsang P."/>
            <person name="Barry A."/>
            <person name="Bayul T."/>
            <person name="Berlin A."/>
            <person name="Bessette D."/>
            <person name="Bloom T."/>
            <person name="Bloom T."/>
            <person name="Boguslavskiy L."/>
            <person name="Bonnet C."/>
            <person name="Boukhgalter B."/>
            <person name="Bourzgui I."/>
            <person name="Brown A."/>
            <person name="Cahill P."/>
            <person name="Channer S."/>
            <person name="Cheshatsang Y."/>
            <person name="Chuda L."/>
            <person name="Citroen M."/>
            <person name="Collymore A."/>
            <person name="Cooke P."/>
            <person name="Costello M."/>
            <person name="D'Aco K."/>
            <person name="Daza R."/>
            <person name="De Haan G."/>
            <person name="DeGray S."/>
            <person name="DeMaso C."/>
            <person name="Dhargay N."/>
            <person name="Dooley K."/>
            <person name="Dooley E."/>
            <person name="Doricent M."/>
            <person name="Dorje P."/>
            <person name="Dorjee K."/>
            <person name="Dupes A."/>
            <person name="Elong R."/>
            <person name="Falk J."/>
            <person name="Farina A."/>
            <person name="Faro S."/>
            <person name="Ferguson D."/>
            <person name="Fisher S."/>
            <person name="Foley C.D."/>
            <person name="Franke A."/>
            <person name="Friedrich D."/>
            <person name="Gadbois L."/>
            <person name="Gearin G."/>
            <person name="Gearin C.R."/>
            <person name="Giannoukos G."/>
            <person name="Goode T."/>
            <person name="Graham J."/>
            <person name="Grandbois E."/>
            <person name="Grewal S."/>
            <person name="Gyaltsen K."/>
            <person name="Hafez N."/>
            <person name="Hagos B."/>
            <person name="Hall J."/>
            <person name="Henson C."/>
            <person name="Hollinger A."/>
            <person name="Honan T."/>
            <person name="Huard M.D."/>
            <person name="Hughes L."/>
            <person name="Hurhula B."/>
            <person name="Husby M.E."/>
            <person name="Kamat A."/>
            <person name="Kanga B."/>
            <person name="Kashin S."/>
            <person name="Khazanovich D."/>
            <person name="Kisner P."/>
            <person name="Lance K."/>
            <person name="Lara M."/>
            <person name="Lee W."/>
            <person name="Lennon N."/>
            <person name="Letendre F."/>
            <person name="LeVine R."/>
            <person name="Lipovsky A."/>
            <person name="Liu X."/>
            <person name="Liu J."/>
            <person name="Liu S."/>
            <person name="Lokyitsang T."/>
            <person name="Lokyitsang Y."/>
            <person name="Lubonja R."/>
            <person name="Lui A."/>
            <person name="MacDonald P."/>
            <person name="Magnisalis V."/>
            <person name="Maru K."/>
            <person name="Matthews C."/>
            <person name="McCusker W."/>
            <person name="McDonough S."/>
            <person name="Mehta T."/>
            <person name="Meldrim J."/>
            <person name="Meneus L."/>
            <person name="Mihai O."/>
            <person name="Mihalev A."/>
            <person name="Mihova T."/>
            <person name="Mittelman R."/>
            <person name="Mlenga V."/>
            <person name="Montmayeur A."/>
            <person name="Mulrain L."/>
            <person name="Navidi A."/>
            <person name="Naylor J."/>
            <person name="Negash T."/>
            <person name="Nguyen T."/>
            <person name="Nguyen N."/>
            <person name="Nicol R."/>
            <person name="Norbu C."/>
            <person name="Norbu N."/>
            <person name="Novod N."/>
            <person name="O'Neill B."/>
            <person name="Osman S."/>
            <person name="Markiewicz E."/>
            <person name="Oyono O.L."/>
            <person name="Patti C."/>
            <person name="Phunkhang P."/>
            <person name="Pierre F."/>
            <person name="Priest M."/>
            <person name="Raghuraman S."/>
            <person name="Rege F."/>
            <person name="Reyes R."/>
            <person name="Rise C."/>
            <person name="Rogov P."/>
            <person name="Ross K."/>
            <person name="Ryan E."/>
            <person name="Settipalli S."/>
            <person name="Shea T."/>
            <person name="Sherpa N."/>
            <person name="Shi L."/>
            <person name="Shih D."/>
            <person name="Sparrow T."/>
            <person name="Spaulding J."/>
            <person name="Stalker J."/>
            <person name="Stange-Thomann N."/>
            <person name="Stavropoulos S."/>
            <person name="Stone C."/>
            <person name="Strader C."/>
            <person name="Tesfaye S."/>
            <person name="Thomson T."/>
            <person name="Thoulutsang Y."/>
            <person name="Thoulutsang D."/>
            <person name="Topham K."/>
            <person name="Topping I."/>
            <person name="Tsamla T."/>
            <person name="Vassiliev H."/>
            <person name="Vo A."/>
            <person name="Wangchuk T."/>
            <person name="Wangdi T."/>
            <person name="Weiand M."/>
            <person name="Wilkinson J."/>
            <person name="Wilson A."/>
            <person name="Yadav S."/>
            <person name="Young G."/>
            <person name="Yu Q."/>
            <person name="Zembek L."/>
            <person name="Zhong D."/>
            <person name="Zimmer A."/>
            <person name="Zwirko Z."/>
            <person name="Jaffe D.B."/>
            <person name="Alvarez P."/>
            <person name="Brockman W."/>
            <person name="Butler J."/>
            <person name="Chin C."/>
            <person name="Gnerre S."/>
            <person name="MacCallum I."/>
            <person name="Graves J.A."/>
            <person name="Ponting C.P."/>
            <person name="Breen M."/>
            <person name="Samollow P.B."/>
            <person name="Lander E.S."/>
            <person name="Lindblad-Toh K."/>
        </authorList>
    </citation>
    <scope>NUCLEOTIDE SEQUENCE [LARGE SCALE GENOMIC DNA]</scope>
</reference>
<dbReference type="Pfam" id="PF01352">
    <property type="entry name" value="KRAB"/>
    <property type="match status" value="1"/>
</dbReference>